<dbReference type="EMBL" id="NCKW01004154">
    <property type="protein sequence ID" value="POM75009.1"/>
    <property type="molecule type" value="Genomic_DNA"/>
</dbReference>
<name>A0A2P4YBE6_9STRA</name>
<dbReference type="Proteomes" id="UP000237271">
    <property type="component" value="Unassembled WGS sequence"/>
</dbReference>
<evidence type="ECO:0000256" key="5">
    <source>
        <dbReference type="RuleBase" id="RU367124"/>
    </source>
</evidence>
<sequence length="167" mass="19071">MHLYYLVGLTFFVSIAWIDADTSMTDSKVTQPNHVVDHLSIANGISVARLLRTRIPSRNVPNEEDTEERVEPSISALEKVKAMFTSSKVAPKKLASWLEKEKSLETVFVRLRLHQDGTWLFYNPRLATWVQYADDLSIKRSSLLFVYRFCLGFSCAVQNDRNGQEGT</sequence>
<protein>
    <recommendedName>
        <fullName evidence="5">RxLR effector protein</fullName>
    </recommendedName>
</protein>
<evidence type="ECO:0000256" key="1">
    <source>
        <dbReference type="ARBA" id="ARBA00004613"/>
    </source>
</evidence>
<feature type="chain" id="PRO_5044959880" description="RxLR effector protein" evidence="5">
    <location>
        <begin position="21"/>
        <end position="167"/>
    </location>
</feature>
<proteinExistence type="inferred from homology"/>
<evidence type="ECO:0000256" key="2">
    <source>
        <dbReference type="ARBA" id="ARBA00010400"/>
    </source>
</evidence>
<reference evidence="6 7" key="1">
    <citation type="journal article" date="2017" name="Genome Biol. Evol.">
        <title>Phytophthora megakarya and P. palmivora, closely related causal agents of cacao black pod rot, underwent increases in genome sizes and gene numbers by different mechanisms.</title>
        <authorList>
            <person name="Ali S.S."/>
            <person name="Shao J."/>
            <person name="Lary D.J."/>
            <person name="Kronmiller B."/>
            <person name="Shen D."/>
            <person name="Strem M.D."/>
            <person name="Amoako-Attah I."/>
            <person name="Akrofi A.Y."/>
            <person name="Begoude B.A."/>
            <person name="Ten Hoopen G.M."/>
            <person name="Coulibaly K."/>
            <person name="Kebe B.I."/>
            <person name="Melnick R.L."/>
            <person name="Guiltinan M.J."/>
            <person name="Tyler B.M."/>
            <person name="Meinhardt L.W."/>
            <person name="Bailey B.A."/>
        </authorList>
    </citation>
    <scope>NUCLEOTIDE SEQUENCE [LARGE SCALE GENOMIC DNA]</scope>
    <source>
        <strain evidence="7">sbr112.9</strain>
    </source>
</reference>
<evidence type="ECO:0000313" key="7">
    <source>
        <dbReference type="Proteomes" id="UP000237271"/>
    </source>
</evidence>
<evidence type="ECO:0000256" key="4">
    <source>
        <dbReference type="ARBA" id="ARBA00022729"/>
    </source>
</evidence>
<keyword evidence="3 5" id="KW-0964">Secreted</keyword>
<evidence type="ECO:0000313" key="6">
    <source>
        <dbReference type="EMBL" id="POM75009.1"/>
    </source>
</evidence>
<feature type="signal peptide" evidence="5">
    <location>
        <begin position="1"/>
        <end position="20"/>
    </location>
</feature>
<comment type="subcellular location">
    <subcellularLocation>
        <location evidence="1 5">Secreted</location>
    </subcellularLocation>
</comment>
<dbReference type="InterPro" id="IPR031825">
    <property type="entry name" value="RXLR"/>
</dbReference>
<dbReference type="Pfam" id="PF16810">
    <property type="entry name" value="RXLR"/>
    <property type="match status" value="1"/>
</dbReference>
<comment type="caution">
    <text evidence="6">The sequence shown here is derived from an EMBL/GenBank/DDBJ whole genome shotgun (WGS) entry which is preliminary data.</text>
</comment>
<organism evidence="6 7">
    <name type="scientific">Phytophthora palmivora</name>
    <dbReference type="NCBI Taxonomy" id="4796"/>
    <lineage>
        <taxon>Eukaryota</taxon>
        <taxon>Sar</taxon>
        <taxon>Stramenopiles</taxon>
        <taxon>Oomycota</taxon>
        <taxon>Peronosporomycetes</taxon>
        <taxon>Peronosporales</taxon>
        <taxon>Peronosporaceae</taxon>
        <taxon>Phytophthora</taxon>
    </lineage>
</organism>
<accession>A0A2P4YBE6</accession>
<comment type="similarity">
    <text evidence="2 5">Belongs to the RxLR effector family.</text>
</comment>
<comment type="domain">
    <text evidence="5">The RxLR-dEER motif acts to carry the protein into the host cell cytoplasm through binding to cell surface phosphatidylinositol-3-phosphate.</text>
</comment>
<dbReference type="AlphaFoldDB" id="A0A2P4YBE6"/>
<comment type="function">
    <text evidence="5">Effector that suppresses plant defense responses during pathogen infection.</text>
</comment>
<keyword evidence="4 5" id="KW-0732">Signal</keyword>
<gene>
    <name evidence="6" type="ORF">PHPALM_7940</name>
</gene>
<evidence type="ECO:0000256" key="3">
    <source>
        <dbReference type="ARBA" id="ARBA00022525"/>
    </source>
</evidence>
<keyword evidence="7" id="KW-1185">Reference proteome</keyword>